<accession>A0A183IYL5</accession>
<keyword evidence="3" id="KW-1185">Reference proteome</keyword>
<dbReference type="WBParaSite" id="SBAD_0000902601-mRNA-1">
    <property type="protein sequence ID" value="SBAD_0000902601-mRNA-1"/>
    <property type="gene ID" value="SBAD_0000902601"/>
</dbReference>
<dbReference type="Proteomes" id="UP000270296">
    <property type="component" value="Unassembled WGS sequence"/>
</dbReference>
<name>A0A183IYL5_9BILA</name>
<feature type="compositionally biased region" description="Polar residues" evidence="1">
    <location>
        <begin position="78"/>
        <end position="88"/>
    </location>
</feature>
<sequence>MKLATETPLLPVTGPDEKGGGLETVASLRKILPAVTHDIDTIRNYTGSIVARVTKDREDCWGNEADCEKLAIRTCSLPSASRGRSSTKTADEDRRNDDEDTSQQRSRYPF</sequence>
<evidence type="ECO:0000313" key="3">
    <source>
        <dbReference type="Proteomes" id="UP000270296"/>
    </source>
</evidence>
<gene>
    <name evidence="2" type="ORF">SBAD_LOCUS8715</name>
</gene>
<dbReference type="EMBL" id="UZAM01011886">
    <property type="protein sequence ID" value="VDP18812.1"/>
    <property type="molecule type" value="Genomic_DNA"/>
</dbReference>
<organism evidence="4">
    <name type="scientific">Soboliphyme baturini</name>
    <dbReference type="NCBI Taxonomy" id="241478"/>
    <lineage>
        <taxon>Eukaryota</taxon>
        <taxon>Metazoa</taxon>
        <taxon>Ecdysozoa</taxon>
        <taxon>Nematoda</taxon>
        <taxon>Enoplea</taxon>
        <taxon>Dorylaimia</taxon>
        <taxon>Dioctophymatida</taxon>
        <taxon>Dioctophymatoidea</taxon>
        <taxon>Soboliphymatidae</taxon>
        <taxon>Soboliphyme</taxon>
    </lineage>
</organism>
<evidence type="ECO:0000313" key="4">
    <source>
        <dbReference type="WBParaSite" id="SBAD_0000902601-mRNA-1"/>
    </source>
</evidence>
<protein>
    <submittedName>
        <fullName evidence="2 4">Uncharacterized protein</fullName>
    </submittedName>
</protein>
<proteinExistence type="predicted"/>
<reference evidence="4" key="1">
    <citation type="submission" date="2016-06" db="UniProtKB">
        <authorList>
            <consortium name="WormBaseParasite"/>
        </authorList>
    </citation>
    <scope>IDENTIFICATION</scope>
</reference>
<reference evidence="2 3" key="2">
    <citation type="submission" date="2018-11" db="EMBL/GenBank/DDBJ databases">
        <authorList>
            <consortium name="Pathogen Informatics"/>
        </authorList>
    </citation>
    <scope>NUCLEOTIDE SEQUENCE [LARGE SCALE GENOMIC DNA]</scope>
</reference>
<dbReference type="AlphaFoldDB" id="A0A183IYL5"/>
<feature type="region of interest" description="Disordered" evidence="1">
    <location>
        <begin position="78"/>
        <end position="110"/>
    </location>
</feature>
<feature type="region of interest" description="Disordered" evidence="1">
    <location>
        <begin position="1"/>
        <end position="21"/>
    </location>
</feature>
<evidence type="ECO:0000256" key="1">
    <source>
        <dbReference type="SAM" id="MobiDB-lite"/>
    </source>
</evidence>
<evidence type="ECO:0000313" key="2">
    <source>
        <dbReference type="EMBL" id="VDP18812.1"/>
    </source>
</evidence>